<dbReference type="WBParaSite" id="RSKR_0000315700.1">
    <property type="protein sequence ID" value="RSKR_0000315700.1"/>
    <property type="gene ID" value="RSKR_0000315700"/>
</dbReference>
<organism evidence="1 2">
    <name type="scientific">Rhabditophanes sp. KR3021</name>
    <dbReference type="NCBI Taxonomy" id="114890"/>
    <lineage>
        <taxon>Eukaryota</taxon>
        <taxon>Metazoa</taxon>
        <taxon>Ecdysozoa</taxon>
        <taxon>Nematoda</taxon>
        <taxon>Chromadorea</taxon>
        <taxon>Rhabditida</taxon>
        <taxon>Tylenchina</taxon>
        <taxon>Panagrolaimomorpha</taxon>
        <taxon>Strongyloidoidea</taxon>
        <taxon>Alloionematidae</taxon>
        <taxon>Rhabditophanes</taxon>
    </lineage>
</organism>
<name>A0AC35TQ23_9BILA</name>
<reference evidence="2" key="1">
    <citation type="submission" date="2016-11" db="UniProtKB">
        <authorList>
            <consortium name="WormBaseParasite"/>
        </authorList>
    </citation>
    <scope>IDENTIFICATION</scope>
    <source>
        <strain evidence="2">KR3021</strain>
    </source>
</reference>
<proteinExistence type="predicted"/>
<evidence type="ECO:0000313" key="1">
    <source>
        <dbReference type="Proteomes" id="UP000095286"/>
    </source>
</evidence>
<evidence type="ECO:0000313" key="2">
    <source>
        <dbReference type="WBParaSite" id="RSKR_0000315700.1"/>
    </source>
</evidence>
<accession>A0AC35TQ23</accession>
<sequence length="403" mass="45588">MNQPNLFILDNGASTIKAGFSTSSTPKIITNAIIKCKSDRNRLYIGAQVDELTDKSALFCNIPCERGYIMDYNIQYQIWDQMWGPECFNIDFANTNLVLTDANLNVPAIKNCNLEVMYEYYGFGGLLETSASSLVASDRLWQQNKKACLVVDTGYSFTHILPYVDGKLLLSNVVRIDIGGKALTNQLCELISYRQIDVSEEKYIMDDVKIKCCYVPQNFLKDLAICELKTKENLIRRTYVMPDFVDNLHGIILLPNQPKPPSYSNNQTITLNNERFSIPELLFNPSDIEVNQKGIADALADCLNQMKLPYQSALFGNINVVGGCALFEGFEERLKNDVRSQCDPNIKMDIHIPENAITEAWCCGQRNGDKLSEKVVTKAFYDDQGSDRVDKCMKQFWHHSALP</sequence>
<protein>
    <submittedName>
        <fullName evidence="2">Actin-related protein 6</fullName>
    </submittedName>
</protein>
<dbReference type="Proteomes" id="UP000095286">
    <property type="component" value="Unplaced"/>
</dbReference>